<evidence type="ECO:0000313" key="3">
    <source>
        <dbReference type="Proteomes" id="UP000829194"/>
    </source>
</evidence>
<dbReference type="Proteomes" id="UP000829194">
    <property type="component" value="Chromosome"/>
</dbReference>
<dbReference type="RefSeq" id="WP_187313102.1">
    <property type="nucleotide sequence ID" value="NZ_CP011131.1"/>
</dbReference>
<accession>A0ABY3XAT8</accession>
<feature type="domain" description="Probable zinc-binding" evidence="1">
    <location>
        <begin position="34"/>
        <end position="76"/>
    </location>
</feature>
<dbReference type="Pfam" id="PF13451">
    <property type="entry name" value="zf_Tbcl"/>
    <property type="match status" value="1"/>
</dbReference>
<dbReference type="InterPro" id="IPR025306">
    <property type="entry name" value="Zn-bnd_dom_prob"/>
</dbReference>
<evidence type="ECO:0000313" key="2">
    <source>
        <dbReference type="EMBL" id="UNP29674.1"/>
    </source>
</evidence>
<proteinExistence type="predicted"/>
<gene>
    <name evidence="2" type="ORF">MOV92_25020</name>
</gene>
<dbReference type="EMBL" id="CP093547">
    <property type="protein sequence ID" value="UNP29674.1"/>
    <property type="molecule type" value="Genomic_DNA"/>
</dbReference>
<protein>
    <submittedName>
        <fullName evidence="2">Zinc-ribbon domain containing protein</fullName>
    </submittedName>
</protein>
<evidence type="ECO:0000259" key="1">
    <source>
        <dbReference type="Pfam" id="PF13451"/>
    </source>
</evidence>
<sequence length="152" mass="17751">MAGRNAKIAVDMRNWSDESRRSMAAEFAGPVYVDQALSCRRCDREFVFSAQRQKEIFEVRKAYIWQRPVLCPQCWPLRLQWVTELKSLRARWSSQRAVMKRDVEALWRWRRVLDELTACGLRRDKAQIAMLDKLLIRAAADSDDSGLTKSSV</sequence>
<keyword evidence="3" id="KW-1185">Reference proteome</keyword>
<organism evidence="2 3">
    <name type="scientific">Lysobacter gummosus</name>
    <dbReference type="NCBI Taxonomy" id="262324"/>
    <lineage>
        <taxon>Bacteria</taxon>
        <taxon>Pseudomonadati</taxon>
        <taxon>Pseudomonadota</taxon>
        <taxon>Gammaproteobacteria</taxon>
        <taxon>Lysobacterales</taxon>
        <taxon>Lysobacteraceae</taxon>
        <taxon>Lysobacter</taxon>
    </lineage>
</organism>
<name>A0ABY3XAT8_9GAMM</name>
<reference evidence="2 3" key="1">
    <citation type="submission" date="2022-03" db="EMBL/GenBank/DDBJ databases">
        <title>Complete genome sequence of Lysobacter capsici VKM B-2533 and Lysobacter gummosus 10.1.1, promising sources of lytic agents.</title>
        <authorList>
            <person name="Tarlachkov S.V."/>
            <person name="Kudryakova I.V."/>
            <person name="Afoshin A.S."/>
            <person name="Leontyevskaya E.A."/>
            <person name="Leontyevskaya N.V."/>
        </authorList>
    </citation>
    <scope>NUCLEOTIDE SEQUENCE [LARGE SCALE GENOMIC DNA]</scope>
    <source>
        <strain evidence="2 3">10.1.1</strain>
    </source>
</reference>